<evidence type="ECO:0000259" key="1">
    <source>
        <dbReference type="PROSITE" id="PS50943"/>
    </source>
</evidence>
<dbReference type="SUPFAM" id="SSF47413">
    <property type="entry name" value="lambda repressor-like DNA-binding domains"/>
    <property type="match status" value="1"/>
</dbReference>
<dbReference type="Pfam" id="PF17765">
    <property type="entry name" value="MLTR_LBD"/>
    <property type="match status" value="1"/>
</dbReference>
<dbReference type="RefSeq" id="WP_157288920.1">
    <property type="nucleotide sequence ID" value="NZ_WQRF01000001.1"/>
</dbReference>
<name>A0A7X3FNG7_9HYPH</name>
<dbReference type="AlphaFoldDB" id="A0A7X3FNG7"/>
<protein>
    <submittedName>
        <fullName evidence="2">Helix-turn-helix domain-containing protein</fullName>
    </submittedName>
</protein>
<dbReference type="EMBL" id="WQRF01000001">
    <property type="protein sequence ID" value="MVS97814.1"/>
    <property type="molecule type" value="Genomic_DNA"/>
</dbReference>
<dbReference type="InterPro" id="IPR041413">
    <property type="entry name" value="MLTR_LBD"/>
</dbReference>
<evidence type="ECO:0000313" key="2">
    <source>
        <dbReference type="EMBL" id="MVS97814.1"/>
    </source>
</evidence>
<dbReference type="PANTHER" id="PTHR35010:SF4">
    <property type="entry name" value="BLL5781 PROTEIN"/>
    <property type="match status" value="1"/>
</dbReference>
<organism evidence="2 3">
    <name type="scientific">Devosia marina</name>
    <dbReference type="NCBI Taxonomy" id="2683198"/>
    <lineage>
        <taxon>Bacteria</taxon>
        <taxon>Pseudomonadati</taxon>
        <taxon>Pseudomonadota</taxon>
        <taxon>Alphaproteobacteria</taxon>
        <taxon>Hyphomicrobiales</taxon>
        <taxon>Devosiaceae</taxon>
        <taxon>Devosia</taxon>
    </lineage>
</organism>
<evidence type="ECO:0000313" key="3">
    <source>
        <dbReference type="Proteomes" id="UP000438106"/>
    </source>
</evidence>
<dbReference type="InterPro" id="IPR001387">
    <property type="entry name" value="Cro/C1-type_HTH"/>
</dbReference>
<reference evidence="2 3" key="1">
    <citation type="submission" date="2019-12" db="EMBL/GenBank/DDBJ databases">
        <title>Devosia maris sp. nov., isolated from the deep seawater.</title>
        <authorList>
            <person name="Liu Y."/>
        </authorList>
    </citation>
    <scope>NUCLEOTIDE SEQUENCE [LARGE SCALE GENOMIC DNA]</scope>
    <source>
        <strain evidence="2 3">L53-10-65</strain>
    </source>
</reference>
<dbReference type="PANTHER" id="PTHR35010">
    <property type="entry name" value="BLL4672 PROTEIN-RELATED"/>
    <property type="match status" value="1"/>
</dbReference>
<dbReference type="SMART" id="SM00530">
    <property type="entry name" value="HTH_XRE"/>
    <property type="match status" value="1"/>
</dbReference>
<sequence length="248" mass="26958">MFETMLREWRSRRGMSQMNLAMAADVSPRHLSFLESARARPSTAMVLRLAEALALPLRERNGLLVAAGFAPQFGDSDWQSPQMAEIRQAAQLLLEAHSPYPALVLDAAFGILDANAGALRLVAMTPGAGIGSNLVDLVYRPGPVRDAIVNWEDVAGYLLLRLREASRRHGPSSAATQVLARARRQPGASALDQGAMFPRGTVLLPLEFRIDGEITRWFTTVTSFGAPQDALAEEVTIEQFHPVASQSA</sequence>
<dbReference type="Proteomes" id="UP000438106">
    <property type="component" value="Unassembled WGS sequence"/>
</dbReference>
<dbReference type="Gene3D" id="3.30.450.180">
    <property type="match status" value="1"/>
</dbReference>
<dbReference type="Gene3D" id="1.10.260.40">
    <property type="entry name" value="lambda repressor-like DNA-binding domains"/>
    <property type="match status" value="1"/>
</dbReference>
<comment type="caution">
    <text evidence="2">The sequence shown here is derived from an EMBL/GenBank/DDBJ whole genome shotgun (WGS) entry which is preliminary data.</text>
</comment>
<gene>
    <name evidence="2" type="ORF">GO014_02055</name>
</gene>
<dbReference type="GO" id="GO:0003677">
    <property type="term" value="F:DNA binding"/>
    <property type="evidence" value="ECO:0007669"/>
    <property type="project" value="InterPro"/>
</dbReference>
<feature type="domain" description="HTH cro/C1-type" evidence="1">
    <location>
        <begin position="6"/>
        <end position="60"/>
    </location>
</feature>
<dbReference type="CDD" id="cd00093">
    <property type="entry name" value="HTH_XRE"/>
    <property type="match status" value="1"/>
</dbReference>
<dbReference type="Pfam" id="PF13560">
    <property type="entry name" value="HTH_31"/>
    <property type="match status" value="1"/>
</dbReference>
<dbReference type="PROSITE" id="PS50943">
    <property type="entry name" value="HTH_CROC1"/>
    <property type="match status" value="1"/>
</dbReference>
<keyword evidence="3" id="KW-1185">Reference proteome</keyword>
<dbReference type="InterPro" id="IPR010982">
    <property type="entry name" value="Lambda_DNA-bd_dom_sf"/>
</dbReference>
<accession>A0A7X3FNG7</accession>
<proteinExistence type="predicted"/>